<feature type="transmembrane region" description="Helical" evidence="1">
    <location>
        <begin position="73"/>
        <end position="91"/>
    </location>
</feature>
<evidence type="ECO:0000313" key="3">
    <source>
        <dbReference type="EMBL" id="KAF1695935.1"/>
    </source>
</evidence>
<reference evidence="3 4" key="1">
    <citation type="submission" date="2017-10" db="EMBL/GenBank/DDBJ databases">
        <title>Whole genome sequencing of members of genus Pseudoxanthomonas.</title>
        <authorList>
            <person name="Kumar S."/>
            <person name="Bansal K."/>
            <person name="Kaur A."/>
            <person name="Patil P."/>
            <person name="Sharma S."/>
            <person name="Patil P.B."/>
        </authorList>
    </citation>
    <scope>NUCLEOTIDE SEQUENCE [LARGE SCALE GENOMIC DNA]</scope>
    <source>
        <strain evidence="3 4">DSM 17801</strain>
    </source>
</reference>
<gene>
    <name evidence="3" type="ORF">CSC65_05405</name>
</gene>
<dbReference type="EMBL" id="PDWN01000004">
    <property type="protein sequence ID" value="KAF1695935.1"/>
    <property type="molecule type" value="Genomic_DNA"/>
</dbReference>
<feature type="domain" description="Lnb N-terminal periplasmic" evidence="2">
    <location>
        <begin position="135"/>
        <end position="278"/>
    </location>
</feature>
<dbReference type="Pfam" id="PF13387">
    <property type="entry name" value="Lnb_N"/>
    <property type="match status" value="1"/>
</dbReference>
<keyword evidence="4" id="KW-1185">Reference proteome</keyword>
<keyword evidence="1" id="KW-0472">Membrane</keyword>
<feature type="transmembrane region" description="Helical" evidence="1">
    <location>
        <begin position="21"/>
        <end position="43"/>
    </location>
</feature>
<name>A0ABQ6Z961_9GAMM</name>
<dbReference type="RefSeq" id="WP_162409214.1">
    <property type="nucleotide sequence ID" value="NZ_CP093331.1"/>
</dbReference>
<evidence type="ECO:0000313" key="4">
    <source>
        <dbReference type="Proteomes" id="UP000788419"/>
    </source>
</evidence>
<organism evidence="3 4">
    <name type="scientific">Pseudoxanthomonas daejeonensis</name>
    <dbReference type="NCBI Taxonomy" id="266062"/>
    <lineage>
        <taxon>Bacteria</taxon>
        <taxon>Pseudomonadati</taxon>
        <taxon>Pseudomonadota</taxon>
        <taxon>Gammaproteobacteria</taxon>
        <taxon>Lysobacterales</taxon>
        <taxon>Lysobacteraceae</taxon>
        <taxon>Pseudoxanthomonas</taxon>
    </lineage>
</organism>
<comment type="caution">
    <text evidence="3">The sequence shown here is derived from an EMBL/GenBank/DDBJ whole genome shotgun (WGS) entry which is preliminary data.</text>
</comment>
<keyword evidence="1" id="KW-1133">Transmembrane helix</keyword>
<keyword evidence="1" id="KW-0812">Transmembrane</keyword>
<proteinExistence type="predicted"/>
<dbReference type="InterPro" id="IPR025178">
    <property type="entry name" value="Lnb_N"/>
</dbReference>
<evidence type="ECO:0000259" key="2">
    <source>
        <dbReference type="Pfam" id="PF13387"/>
    </source>
</evidence>
<feature type="transmembrane region" description="Helical" evidence="1">
    <location>
        <begin position="49"/>
        <end position="66"/>
    </location>
</feature>
<dbReference type="Proteomes" id="UP000788419">
    <property type="component" value="Unassembled WGS sequence"/>
</dbReference>
<sequence>MAKASAGTTGPLPWLHAPRPLRWLLGLLLTLPLLWAALAIGYAPVPVPGRWLLAGLFAVFSLWALWRASRRWPVVVAALLFAALMVGWSFVRPSHDRPWRPEIAVMPRIDVDGDQIRISGYRHFEYRTRDEFTGRWEERQLRLSDLQGLDFFVSYWNPDGAIAHTFVSFDFAGVDPVAISIEIRPEVGESFHPVQGLFRHFELVYVVGDERDIVAVRSNHRDEEVFLYRTRVSAESARRLFLVYAERINALADAPEFYNVVSNNCTVNIVRYANRIGRTGGWDIRHLLNGWSDRYLYDAGLIDTSMPFAELRGRSRINEIAHGAERDPAFSRRIREGRPVPPALPSLPR</sequence>
<protein>
    <recommendedName>
        <fullName evidence="2">Lnb N-terminal periplasmic domain-containing protein</fullName>
    </recommendedName>
</protein>
<evidence type="ECO:0000256" key="1">
    <source>
        <dbReference type="SAM" id="Phobius"/>
    </source>
</evidence>
<accession>A0ABQ6Z961</accession>